<gene>
    <name evidence="1" type="ORF">O6H91_01G104800</name>
</gene>
<keyword evidence="2" id="KW-1185">Reference proteome</keyword>
<reference evidence="2" key="1">
    <citation type="journal article" date="2024" name="Proc. Natl. Acad. Sci. U.S.A.">
        <title>Extraordinary preservation of gene collinearity over three hundred million years revealed in homosporous lycophytes.</title>
        <authorList>
            <person name="Li C."/>
            <person name="Wickell D."/>
            <person name="Kuo L.Y."/>
            <person name="Chen X."/>
            <person name="Nie B."/>
            <person name="Liao X."/>
            <person name="Peng D."/>
            <person name="Ji J."/>
            <person name="Jenkins J."/>
            <person name="Williams M."/>
            <person name="Shu S."/>
            <person name="Plott C."/>
            <person name="Barry K."/>
            <person name="Rajasekar S."/>
            <person name="Grimwood J."/>
            <person name="Han X."/>
            <person name="Sun S."/>
            <person name="Hou Z."/>
            <person name="He W."/>
            <person name="Dai G."/>
            <person name="Sun C."/>
            <person name="Schmutz J."/>
            <person name="Leebens-Mack J.H."/>
            <person name="Li F.W."/>
            <person name="Wang L."/>
        </authorList>
    </citation>
    <scope>NUCLEOTIDE SEQUENCE [LARGE SCALE GENOMIC DNA]</scope>
    <source>
        <strain evidence="2">cv. PW_Plant_1</strain>
    </source>
</reference>
<evidence type="ECO:0000313" key="1">
    <source>
        <dbReference type="EMBL" id="KAJ7570044.1"/>
    </source>
</evidence>
<protein>
    <submittedName>
        <fullName evidence="1">Uncharacterized protein</fullName>
    </submittedName>
</protein>
<dbReference type="EMBL" id="CM055092">
    <property type="protein sequence ID" value="KAJ7570044.1"/>
    <property type="molecule type" value="Genomic_DNA"/>
</dbReference>
<sequence length="267" mass="29160">MSGTGDIECGAIRESNGSGASSPKETPEFDGSREDAYLLELDPQILATGHGVHLTSEGRQNVEFFRQHGKLLGSLAIAAVTLGVLSLIGTILWFTILNPKPLKLQVHSVALQKFLVHFSFLTLSPKVNIMLKFNISLENPNIASFEYENSTAYLSYHGDQFGAAPFPGGMVPAKGKNIVTGSTDIFADNIMRNTHLMSDIAEDIFPMTLFTTISGRINVLHMFHSRVDITANCSVSFAVSTQSIKSFSCIYHTKRSSFGFSEMIMSL</sequence>
<organism evidence="1 2">
    <name type="scientific">Diphasiastrum complanatum</name>
    <name type="common">Issler's clubmoss</name>
    <name type="synonym">Lycopodium complanatum</name>
    <dbReference type="NCBI Taxonomy" id="34168"/>
    <lineage>
        <taxon>Eukaryota</taxon>
        <taxon>Viridiplantae</taxon>
        <taxon>Streptophyta</taxon>
        <taxon>Embryophyta</taxon>
        <taxon>Tracheophyta</taxon>
        <taxon>Lycopodiopsida</taxon>
        <taxon>Lycopodiales</taxon>
        <taxon>Lycopodiaceae</taxon>
        <taxon>Lycopodioideae</taxon>
        <taxon>Diphasiastrum</taxon>
    </lineage>
</organism>
<proteinExistence type="predicted"/>
<evidence type="ECO:0000313" key="2">
    <source>
        <dbReference type="Proteomes" id="UP001162992"/>
    </source>
</evidence>
<name>A0ACC2EU05_DIPCM</name>
<accession>A0ACC2EU05</accession>
<comment type="caution">
    <text evidence="1">The sequence shown here is derived from an EMBL/GenBank/DDBJ whole genome shotgun (WGS) entry which is preliminary data.</text>
</comment>
<dbReference type="Proteomes" id="UP001162992">
    <property type="component" value="Chromosome 1"/>
</dbReference>